<evidence type="ECO:0000313" key="1">
    <source>
        <dbReference type="EMBL" id="KYO47657.1"/>
    </source>
</evidence>
<sequence>MQDIMRAHLDMMGQLVTMRHGFVPPSQQLDVQHKATYRTLALPSVLEEATCFHVAKEDKAIQVGMDTEVLWHHVQTIECQFCACATSSNWQEQIILDICDNEHRLLGLSTHFRYGSTRDWTNIIPRSSLKHLKCFLLLAQPPKGLPSVKPCLNPGSQFP</sequence>
<proteinExistence type="predicted"/>
<name>A0A151PEX4_ALLMI</name>
<accession>A0A151PEX4</accession>
<evidence type="ECO:0000313" key="2">
    <source>
        <dbReference type="Proteomes" id="UP000050525"/>
    </source>
</evidence>
<organism evidence="1 2">
    <name type="scientific">Alligator mississippiensis</name>
    <name type="common">American alligator</name>
    <dbReference type="NCBI Taxonomy" id="8496"/>
    <lineage>
        <taxon>Eukaryota</taxon>
        <taxon>Metazoa</taxon>
        <taxon>Chordata</taxon>
        <taxon>Craniata</taxon>
        <taxon>Vertebrata</taxon>
        <taxon>Euteleostomi</taxon>
        <taxon>Archelosauria</taxon>
        <taxon>Archosauria</taxon>
        <taxon>Crocodylia</taxon>
        <taxon>Alligatoridae</taxon>
        <taxon>Alligatorinae</taxon>
        <taxon>Alligator</taxon>
    </lineage>
</organism>
<keyword evidence="2" id="KW-1185">Reference proteome</keyword>
<comment type="caution">
    <text evidence="1">The sequence shown here is derived from an EMBL/GenBank/DDBJ whole genome shotgun (WGS) entry which is preliminary data.</text>
</comment>
<dbReference type="AlphaFoldDB" id="A0A151PEX4"/>
<dbReference type="EMBL" id="AKHW03000416">
    <property type="protein sequence ID" value="KYO47657.1"/>
    <property type="molecule type" value="Genomic_DNA"/>
</dbReference>
<protein>
    <submittedName>
        <fullName evidence="1">Uncharacterized protein</fullName>
    </submittedName>
</protein>
<reference evidence="1 2" key="1">
    <citation type="journal article" date="2012" name="Genome Biol.">
        <title>Sequencing three crocodilian genomes to illuminate the evolution of archosaurs and amniotes.</title>
        <authorList>
            <person name="St John J.A."/>
            <person name="Braun E.L."/>
            <person name="Isberg S.R."/>
            <person name="Miles L.G."/>
            <person name="Chong A.Y."/>
            <person name="Gongora J."/>
            <person name="Dalzell P."/>
            <person name="Moran C."/>
            <person name="Bed'hom B."/>
            <person name="Abzhanov A."/>
            <person name="Burgess S.C."/>
            <person name="Cooksey A.M."/>
            <person name="Castoe T.A."/>
            <person name="Crawford N.G."/>
            <person name="Densmore L.D."/>
            <person name="Drew J.C."/>
            <person name="Edwards S.V."/>
            <person name="Faircloth B.C."/>
            <person name="Fujita M.K."/>
            <person name="Greenwold M.J."/>
            <person name="Hoffmann F.G."/>
            <person name="Howard J.M."/>
            <person name="Iguchi T."/>
            <person name="Janes D.E."/>
            <person name="Khan S.Y."/>
            <person name="Kohno S."/>
            <person name="de Koning A.J."/>
            <person name="Lance S.L."/>
            <person name="McCarthy F.M."/>
            <person name="McCormack J.E."/>
            <person name="Merchant M.E."/>
            <person name="Peterson D.G."/>
            <person name="Pollock D.D."/>
            <person name="Pourmand N."/>
            <person name="Raney B.J."/>
            <person name="Roessler K.A."/>
            <person name="Sanford J.R."/>
            <person name="Sawyer R.H."/>
            <person name="Schmidt C.J."/>
            <person name="Triplett E.W."/>
            <person name="Tuberville T.D."/>
            <person name="Venegas-Anaya M."/>
            <person name="Howard J.T."/>
            <person name="Jarvis E.D."/>
            <person name="Guillette L.J.Jr."/>
            <person name="Glenn T.C."/>
            <person name="Green R.E."/>
            <person name="Ray D.A."/>
        </authorList>
    </citation>
    <scope>NUCLEOTIDE SEQUENCE [LARGE SCALE GENOMIC DNA]</scope>
    <source>
        <strain evidence="1">KSC_2009_1</strain>
    </source>
</reference>
<gene>
    <name evidence="1" type="ORF">Y1Q_0019746</name>
</gene>
<dbReference type="Proteomes" id="UP000050525">
    <property type="component" value="Unassembled WGS sequence"/>
</dbReference>